<evidence type="ECO:0000313" key="1">
    <source>
        <dbReference type="EMBL" id="GCL39851.1"/>
    </source>
</evidence>
<proteinExistence type="predicted"/>
<keyword evidence="2" id="KW-1185">Reference proteome</keyword>
<comment type="caution">
    <text evidence="1">The sequence shown here is derived from an EMBL/GenBank/DDBJ whole genome shotgun (WGS) entry which is preliminary data.</text>
</comment>
<gene>
    <name evidence="1" type="ORF">SR1949_49820</name>
</gene>
<dbReference type="EMBL" id="BJCE01000332">
    <property type="protein sequence ID" value="GCL39851.1"/>
    <property type="molecule type" value="Genomic_DNA"/>
</dbReference>
<dbReference type="Proteomes" id="UP000300142">
    <property type="component" value="Unassembled WGS sequence"/>
</dbReference>
<organism evidence="1 2">
    <name type="scientific">Sphaerospermopsis reniformis</name>
    <dbReference type="NCBI Taxonomy" id="531300"/>
    <lineage>
        <taxon>Bacteria</taxon>
        <taxon>Bacillati</taxon>
        <taxon>Cyanobacteriota</taxon>
        <taxon>Cyanophyceae</taxon>
        <taxon>Nostocales</taxon>
        <taxon>Aphanizomenonaceae</taxon>
        <taxon>Sphaerospermopsis</taxon>
    </lineage>
</organism>
<sequence>MVSNPNVQSTVAPQSNQVGAVMFCVTALQLIKTAKPQAIESTNCGTGNTRFAPG</sequence>
<evidence type="ECO:0000313" key="2">
    <source>
        <dbReference type="Proteomes" id="UP000300142"/>
    </source>
</evidence>
<dbReference type="AlphaFoldDB" id="A0A480A9P0"/>
<protein>
    <submittedName>
        <fullName evidence="1">Uncharacterized protein</fullName>
    </submittedName>
</protein>
<accession>A0A480A9P0</accession>
<reference evidence="2" key="1">
    <citation type="submission" date="2019-02" db="EMBL/GenBank/DDBJ databases">
        <title>Draft genome sequence of Sphaerospermopsis reniformis NIES-1949.</title>
        <authorList>
            <person name="Yamaguchi H."/>
            <person name="Suzuki S."/>
            <person name="Kawachi M."/>
        </authorList>
    </citation>
    <scope>NUCLEOTIDE SEQUENCE [LARGE SCALE GENOMIC DNA]</scope>
    <source>
        <strain evidence="2">NIES-1949</strain>
    </source>
</reference>
<name>A0A480A9P0_9CYAN</name>